<dbReference type="Gene3D" id="2.60.120.10">
    <property type="entry name" value="Jelly Rolls"/>
    <property type="match status" value="1"/>
</dbReference>
<dbReference type="EMBL" id="QUMO01000003">
    <property type="protein sequence ID" value="REF85943.1"/>
    <property type="molecule type" value="Genomic_DNA"/>
</dbReference>
<sequence length="423" mass="45829">MSDVEALIAKALPFEALSPAALQEIAAAAQTVEALQGDLIYASGAPANALYIVREGTVLLEPTSGGLPPQSVQAGEAFGWTALGGKAGRRYRAVAASPVSLLRIPGDRVLDLVASSSSDGTELRQHVEDALEDIHAPAGHSAVSRTLELSFYRFAYWLRSPTPYLGLIGYALLLGFWYLSVEVLKLPRFAEMPGLTQVLHEWLSRNPTYGVSIYTPVYYQHIFVSLQRIAIAFALATTLGVPFGLLLGWSRSFKDYLFPLFEIIRPIPILAWVPLAIIMLPGSELPVIFLTFLASFYATALNTMLGVKSIDKTYVLAASCLGASQLQIFRHVIVPGALPYIFTGLQISVGVAWFSLVAAEMVSGQFGLGYLINTSYTTVQYPTIVIAMLTLGILGYATSALVRAAGDWAMQWRARQFAMEGQA</sequence>
<reference evidence="12 13" key="1">
    <citation type="submission" date="2018-08" db="EMBL/GenBank/DDBJ databases">
        <title>Genomic Encyclopedia of Type Strains, Phase IV (KMG-IV): sequencing the most valuable type-strain genomes for metagenomic binning, comparative biology and taxonomic classification.</title>
        <authorList>
            <person name="Goeker M."/>
        </authorList>
    </citation>
    <scope>NUCLEOTIDE SEQUENCE [LARGE SCALE GENOMIC DNA]</scope>
    <source>
        <strain evidence="12 13">BW863</strain>
    </source>
</reference>
<keyword evidence="5 9" id="KW-0812">Transmembrane</keyword>
<feature type="transmembrane region" description="Helical" evidence="9">
    <location>
        <begin position="379"/>
        <end position="405"/>
    </location>
</feature>
<keyword evidence="3 9" id="KW-0813">Transport</keyword>
<dbReference type="InterPro" id="IPR000595">
    <property type="entry name" value="cNMP-bd_dom"/>
</dbReference>
<feature type="transmembrane region" description="Helical" evidence="9">
    <location>
        <begin position="337"/>
        <end position="359"/>
    </location>
</feature>
<dbReference type="PANTHER" id="PTHR30151:SF0">
    <property type="entry name" value="ABC TRANSPORTER PERMEASE PROTEIN MJ0413-RELATED"/>
    <property type="match status" value="1"/>
</dbReference>
<dbReference type="InterPro" id="IPR018490">
    <property type="entry name" value="cNMP-bd_dom_sf"/>
</dbReference>
<evidence type="ECO:0000259" key="11">
    <source>
        <dbReference type="PROSITE" id="PS50928"/>
    </source>
</evidence>
<proteinExistence type="inferred from homology"/>
<evidence type="ECO:0000256" key="7">
    <source>
        <dbReference type="ARBA" id="ARBA00023136"/>
    </source>
</evidence>
<dbReference type="CDD" id="cd06261">
    <property type="entry name" value="TM_PBP2"/>
    <property type="match status" value="1"/>
</dbReference>
<dbReference type="SMART" id="SM00100">
    <property type="entry name" value="cNMP"/>
    <property type="match status" value="1"/>
</dbReference>
<evidence type="ECO:0000256" key="8">
    <source>
        <dbReference type="ARBA" id="ARBA00056719"/>
    </source>
</evidence>
<comment type="function">
    <text evidence="8">Probably part of an ABC transporter complex. Probably responsible for the translocation of the substrate across the membrane.</text>
</comment>
<evidence type="ECO:0000313" key="12">
    <source>
        <dbReference type="EMBL" id="REF85943.1"/>
    </source>
</evidence>
<name>A0A3D9YWK1_9HYPH</name>
<feature type="domain" description="ABC transmembrane type-1" evidence="11">
    <location>
        <begin position="222"/>
        <end position="402"/>
    </location>
</feature>
<feature type="domain" description="Cyclic nucleotide-binding" evidence="10">
    <location>
        <begin position="13"/>
        <end position="113"/>
    </location>
</feature>
<dbReference type="PROSITE" id="PS50042">
    <property type="entry name" value="CNMP_BINDING_3"/>
    <property type="match status" value="1"/>
</dbReference>
<dbReference type="PANTHER" id="PTHR30151">
    <property type="entry name" value="ALKANE SULFONATE ABC TRANSPORTER-RELATED, MEMBRANE SUBUNIT"/>
    <property type="match status" value="1"/>
</dbReference>
<evidence type="ECO:0000259" key="10">
    <source>
        <dbReference type="PROSITE" id="PS50042"/>
    </source>
</evidence>
<dbReference type="Gene3D" id="1.10.3720.10">
    <property type="entry name" value="MetI-like"/>
    <property type="match status" value="1"/>
</dbReference>
<evidence type="ECO:0000256" key="1">
    <source>
        <dbReference type="ARBA" id="ARBA00004651"/>
    </source>
</evidence>
<organism evidence="12 13">
    <name type="scientific">Methylovirgula ligni</name>
    <dbReference type="NCBI Taxonomy" id="569860"/>
    <lineage>
        <taxon>Bacteria</taxon>
        <taxon>Pseudomonadati</taxon>
        <taxon>Pseudomonadota</taxon>
        <taxon>Alphaproteobacteria</taxon>
        <taxon>Hyphomicrobiales</taxon>
        <taxon>Beijerinckiaceae</taxon>
        <taxon>Methylovirgula</taxon>
    </lineage>
</organism>
<evidence type="ECO:0000256" key="2">
    <source>
        <dbReference type="ARBA" id="ARBA00009306"/>
    </source>
</evidence>
<feature type="transmembrane region" description="Helical" evidence="9">
    <location>
        <begin position="229"/>
        <end position="249"/>
    </location>
</feature>
<dbReference type="GO" id="GO:0042918">
    <property type="term" value="P:alkanesulfonate transmembrane transport"/>
    <property type="evidence" value="ECO:0007669"/>
    <property type="project" value="UniProtKB-ARBA"/>
</dbReference>
<dbReference type="InterPro" id="IPR035906">
    <property type="entry name" value="MetI-like_sf"/>
</dbReference>
<evidence type="ECO:0000256" key="3">
    <source>
        <dbReference type="ARBA" id="ARBA00022448"/>
    </source>
</evidence>
<feature type="transmembrane region" description="Helical" evidence="9">
    <location>
        <begin position="256"/>
        <end position="279"/>
    </location>
</feature>
<dbReference type="Proteomes" id="UP000256900">
    <property type="component" value="Unassembled WGS sequence"/>
</dbReference>
<keyword evidence="6 9" id="KW-1133">Transmembrane helix</keyword>
<feature type="transmembrane region" description="Helical" evidence="9">
    <location>
        <begin position="285"/>
        <end position="305"/>
    </location>
</feature>
<keyword evidence="13" id="KW-1185">Reference proteome</keyword>
<dbReference type="RefSeq" id="WP_115836538.1">
    <property type="nucleotide sequence ID" value="NZ_CP025086.1"/>
</dbReference>
<evidence type="ECO:0000313" key="13">
    <source>
        <dbReference type="Proteomes" id="UP000256900"/>
    </source>
</evidence>
<dbReference type="Pfam" id="PF00027">
    <property type="entry name" value="cNMP_binding"/>
    <property type="match status" value="1"/>
</dbReference>
<evidence type="ECO:0000256" key="6">
    <source>
        <dbReference type="ARBA" id="ARBA00022989"/>
    </source>
</evidence>
<evidence type="ECO:0000256" key="9">
    <source>
        <dbReference type="RuleBase" id="RU363032"/>
    </source>
</evidence>
<comment type="caution">
    <text evidence="12">The sequence shown here is derived from an EMBL/GenBank/DDBJ whole genome shotgun (WGS) entry which is preliminary data.</text>
</comment>
<dbReference type="SUPFAM" id="SSF51206">
    <property type="entry name" value="cAMP-binding domain-like"/>
    <property type="match status" value="1"/>
</dbReference>
<comment type="subcellular location">
    <subcellularLocation>
        <location evidence="1 9">Cell membrane</location>
        <topology evidence="1 9">Multi-pass membrane protein</topology>
    </subcellularLocation>
</comment>
<dbReference type="OrthoDB" id="8138334at2"/>
<protein>
    <submittedName>
        <fullName evidence="12">ABC-type nitrate/sulfonate/bicarbonate transport system permease component</fullName>
    </submittedName>
</protein>
<evidence type="ECO:0000256" key="5">
    <source>
        <dbReference type="ARBA" id="ARBA00022692"/>
    </source>
</evidence>
<dbReference type="InterPro" id="IPR014710">
    <property type="entry name" value="RmlC-like_jellyroll"/>
</dbReference>
<dbReference type="CDD" id="cd00038">
    <property type="entry name" value="CAP_ED"/>
    <property type="match status" value="1"/>
</dbReference>
<dbReference type="PROSITE" id="PS50928">
    <property type="entry name" value="ABC_TM1"/>
    <property type="match status" value="1"/>
</dbReference>
<keyword evidence="4" id="KW-1003">Cell membrane</keyword>
<accession>A0A3D9YWK1</accession>
<feature type="transmembrane region" description="Helical" evidence="9">
    <location>
        <begin position="162"/>
        <end position="179"/>
    </location>
</feature>
<dbReference type="SUPFAM" id="SSF161098">
    <property type="entry name" value="MetI-like"/>
    <property type="match status" value="1"/>
</dbReference>
<dbReference type="Pfam" id="PF00528">
    <property type="entry name" value="BPD_transp_1"/>
    <property type="match status" value="1"/>
</dbReference>
<keyword evidence="7 9" id="KW-0472">Membrane</keyword>
<evidence type="ECO:0000256" key="4">
    <source>
        <dbReference type="ARBA" id="ARBA00022475"/>
    </source>
</evidence>
<gene>
    <name evidence="12" type="ORF">DES32_1983</name>
</gene>
<dbReference type="InterPro" id="IPR000515">
    <property type="entry name" value="MetI-like"/>
</dbReference>
<comment type="similarity">
    <text evidence="2 9">Belongs to the binding-protein-dependent transport system permease family.</text>
</comment>
<dbReference type="GO" id="GO:0005886">
    <property type="term" value="C:plasma membrane"/>
    <property type="evidence" value="ECO:0007669"/>
    <property type="project" value="UniProtKB-SubCell"/>
</dbReference>
<dbReference type="FunFam" id="1.10.3720.10:FF:000003">
    <property type="entry name" value="Aliphatic sulfonate ABC transporter permease"/>
    <property type="match status" value="1"/>
</dbReference>
<dbReference type="AlphaFoldDB" id="A0A3D9YWK1"/>